<dbReference type="EMBL" id="CP040762">
    <property type="protein sequence ID" value="QDA36315.1"/>
    <property type="molecule type" value="Genomic_DNA"/>
</dbReference>
<dbReference type="InterPro" id="IPR007024">
    <property type="entry name" value="BLUF_domain"/>
</dbReference>
<dbReference type="SMART" id="SM01034">
    <property type="entry name" value="BLUF"/>
    <property type="match status" value="1"/>
</dbReference>
<organism evidence="2 3">
    <name type="scientific">Paracoccus liaowanqingii</name>
    <dbReference type="NCBI Taxonomy" id="2560053"/>
    <lineage>
        <taxon>Bacteria</taxon>
        <taxon>Pseudomonadati</taxon>
        <taxon>Pseudomonadota</taxon>
        <taxon>Alphaproteobacteria</taxon>
        <taxon>Rhodobacterales</taxon>
        <taxon>Paracoccaceae</taxon>
        <taxon>Paracoccus</taxon>
    </lineage>
</organism>
<feature type="domain" description="BLUF" evidence="1">
    <location>
        <begin position="3"/>
        <end position="93"/>
    </location>
</feature>
<dbReference type="PROSITE" id="PS50925">
    <property type="entry name" value="BLUF"/>
    <property type="match status" value="1"/>
</dbReference>
<dbReference type="InterPro" id="IPR036046">
    <property type="entry name" value="Acylphosphatase-like_dom_sf"/>
</dbReference>
<evidence type="ECO:0000313" key="3">
    <source>
        <dbReference type="Proteomes" id="UP000296374"/>
    </source>
</evidence>
<dbReference type="GO" id="GO:0071949">
    <property type="term" value="F:FAD binding"/>
    <property type="evidence" value="ECO:0007669"/>
    <property type="project" value="InterPro"/>
</dbReference>
<protein>
    <submittedName>
        <fullName evidence="2">BLUF domain-containing protein</fullName>
    </submittedName>
</protein>
<dbReference type="KEGG" id="plia:E4191_19615"/>
<reference evidence="3" key="1">
    <citation type="submission" date="2019-05" db="EMBL/GenBank/DDBJ databases">
        <title>Tamlana fucoidanivorans sp. nov., isolated from the surface of algae collected from Fujian province in China.</title>
        <authorList>
            <person name="Li J."/>
        </authorList>
    </citation>
    <scope>NUCLEOTIDE SEQUENCE [LARGE SCALE GENOMIC DNA]</scope>
    <source>
        <strain evidence="3">2251</strain>
        <plasmid evidence="3">unnamed2</plasmid>
    </source>
</reference>
<dbReference type="AlphaFoldDB" id="A0A4Y5SU61"/>
<proteinExistence type="predicted"/>
<gene>
    <name evidence="2" type="ORF">E4191_19615</name>
</gene>
<accession>A0A4Y5SU61</accession>
<geneLocation type="plasmid" evidence="2 3">
    <name>unnamed2</name>
</geneLocation>
<dbReference type="Pfam" id="PF04940">
    <property type="entry name" value="BLUF"/>
    <property type="match status" value="1"/>
</dbReference>
<dbReference type="GO" id="GO:0009882">
    <property type="term" value="F:blue light photoreceptor activity"/>
    <property type="evidence" value="ECO:0007669"/>
    <property type="project" value="InterPro"/>
</dbReference>
<dbReference type="RefSeq" id="WP_139616076.1">
    <property type="nucleotide sequence ID" value="NZ_CP040762.1"/>
</dbReference>
<name>A0A4Y5SU61_9RHOB</name>
<keyword evidence="2" id="KW-0614">Plasmid</keyword>
<dbReference type="Gene3D" id="3.30.70.100">
    <property type="match status" value="1"/>
</dbReference>
<dbReference type="Proteomes" id="UP000296374">
    <property type="component" value="Plasmid unnamed2"/>
</dbReference>
<dbReference type="SUPFAM" id="SSF54975">
    <property type="entry name" value="Acylphosphatase/BLUF domain-like"/>
    <property type="match status" value="1"/>
</dbReference>
<evidence type="ECO:0000313" key="2">
    <source>
        <dbReference type="EMBL" id="QDA36315.1"/>
    </source>
</evidence>
<sequence length="135" mass="15250">MELTKLVYASSHGGIEEDTLREIMQDSRTWNEQHDITGLLVVGEEDFFQVIEGPRSKVAACFMRIMQDSRHCGIHVLLAGPIANRSCPDWRLHEIPAPDLTSTMIDRYGVDGEFQPHRMSKDQIEGLIEELATAV</sequence>
<evidence type="ECO:0000259" key="1">
    <source>
        <dbReference type="PROSITE" id="PS50925"/>
    </source>
</evidence>